<comment type="caution">
    <text evidence="2">The sequence shown here is derived from an EMBL/GenBank/DDBJ whole genome shotgun (WGS) entry which is preliminary data.</text>
</comment>
<feature type="compositionally biased region" description="Basic and acidic residues" evidence="1">
    <location>
        <begin position="69"/>
        <end position="126"/>
    </location>
</feature>
<organism evidence="2 3">
    <name type="scientific">Meloidogyne graminicola</name>
    <dbReference type="NCBI Taxonomy" id="189291"/>
    <lineage>
        <taxon>Eukaryota</taxon>
        <taxon>Metazoa</taxon>
        <taxon>Ecdysozoa</taxon>
        <taxon>Nematoda</taxon>
        <taxon>Chromadorea</taxon>
        <taxon>Rhabditida</taxon>
        <taxon>Tylenchina</taxon>
        <taxon>Tylenchomorpha</taxon>
        <taxon>Tylenchoidea</taxon>
        <taxon>Meloidogynidae</taxon>
        <taxon>Meloidogyninae</taxon>
        <taxon>Meloidogyne</taxon>
    </lineage>
</organism>
<gene>
    <name evidence="2" type="ORF">Mgra_00000018</name>
</gene>
<keyword evidence="3" id="KW-1185">Reference proteome</keyword>
<evidence type="ECO:0000313" key="2">
    <source>
        <dbReference type="EMBL" id="KAF7640191.1"/>
    </source>
</evidence>
<dbReference type="EMBL" id="JABEBT010000001">
    <property type="protein sequence ID" value="KAF7640191.1"/>
    <property type="molecule type" value="Genomic_DNA"/>
</dbReference>
<proteinExistence type="predicted"/>
<evidence type="ECO:0000256" key="1">
    <source>
        <dbReference type="SAM" id="MobiDB-lite"/>
    </source>
</evidence>
<protein>
    <submittedName>
        <fullName evidence="2">Uncharacterized protein</fullName>
    </submittedName>
</protein>
<reference evidence="2" key="1">
    <citation type="journal article" date="2020" name="Ecol. Evol.">
        <title>Genome structure and content of the rice root-knot nematode (Meloidogyne graminicola).</title>
        <authorList>
            <person name="Phan N.T."/>
            <person name="Danchin E.G.J."/>
            <person name="Klopp C."/>
            <person name="Perfus-Barbeoch L."/>
            <person name="Kozlowski D.K."/>
            <person name="Koutsovoulos G.D."/>
            <person name="Lopez-Roques C."/>
            <person name="Bouchez O."/>
            <person name="Zahm M."/>
            <person name="Besnard G."/>
            <person name="Bellafiore S."/>
        </authorList>
    </citation>
    <scope>NUCLEOTIDE SEQUENCE</scope>
    <source>
        <strain evidence="2">VN-18</strain>
    </source>
</reference>
<dbReference type="Proteomes" id="UP000605970">
    <property type="component" value="Unassembled WGS sequence"/>
</dbReference>
<feature type="region of interest" description="Disordered" evidence="1">
    <location>
        <begin position="39"/>
        <end position="126"/>
    </location>
</feature>
<sequence>MSLETTLELKEKLIKELLETTNSEEDGKSVKQKLVISQESTKTAVELNPPKSIKQSKKSIIKSVVVAKKPVDVNKEESTHSGVKKKESENELKTEDEKKKEKEKETTTEKEKKGNNGREEKSNEKR</sequence>
<accession>A0A8T0A265</accession>
<evidence type="ECO:0000313" key="3">
    <source>
        <dbReference type="Proteomes" id="UP000605970"/>
    </source>
</evidence>
<name>A0A8T0A265_9BILA</name>
<dbReference type="AlphaFoldDB" id="A0A8T0A265"/>